<dbReference type="Proteomes" id="UP000004394">
    <property type="component" value="Unassembled WGS sequence"/>
</dbReference>
<dbReference type="GO" id="GO:0009252">
    <property type="term" value="P:peptidoglycan biosynthetic process"/>
    <property type="evidence" value="ECO:0007669"/>
    <property type="project" value="UniProtKB-UniRule"/>
</dbReference>
<dbReference type="GO" id="GO:0008955">
    <property type="term" value="F:peptidoglycan glycosyltransferase activity"/>
    <property type="evidence" value="ECO:0007669"/>
    <property type="project" value="UniProtKB-UniRule"/>
</dbReference>
<keyword evidence="7 11" id="KW-0573">Peptidoglycan synthesis</keyword>
<evidence type="ECO:0000256" key="2">
    <source>
        <dbReference type="ARBA" id="ARBA00022519"/>
    </source>
</evidence>
<gene>
    <name evidence="11 14" type="primary">mtgA</name>
    <name evidence="14" type="ORF">HMPREF0658_2201</name>
</gene>
<comment type="similarity">
    <text evidence="11">Belongs to the glycosyltransferase 51 family.</text>
</comment>
<keyword evidence="10 11" id="KW-0961">Cell wall biogenesis/degradation</keyword>
<evidence type="ECO:0000256" key="7">
    <source>
        <dbReference type="ARBA" id="ARBA00022984"/>
    </source>
</evidence>
<dbReference type="PANTHER" id="PTHR30400:SF0">
    <property type="entry name" value="BIOSYNTHETIC PEPTIDOGLYCAN TRANSGLYCOSYLASE"/>
    <property type="match status" value="1"/>
</dbReference>
<evidence type="ECO:0000256" key="8">
    <source>
        <dbReference type="ARBA" id="ARBA00022989"/>
    </source>
</evidence>
<dbReference type="UniPathway" id="UPA00219"/>
<evidence type="ECO:0000256" key="1">
    <source>
        <dbReference type="ARBA" id="ARBA00022475"/>
    </source>
</evidence>
<dbReference type="InterPro" id="IPR036950">
    <property type="entry name" value="PBP_transglycosylase"/>
</dbReference>
<evidence type="ECO:0000256" key="11">
    <source>
        <dbReference type="HAMAP-Rule" id="MF_00766"/>
    </source>
</evidence>
<dbReference type="SUPFAM" id="SSF53955">
    <property type="entry name" value="Lysozyme-like"/>
    <property type="match status" value="1"/>
</dbReference>
<keyword evidence="5 11" id="KW-0812">Transmembrane</keyword>
<dbReference type="GO" id="GO:0008360">
    <property type="term" value="P:regulation of cell shape"/>
    <property type="evidence" value="ECO:0007669"/>
    <property type="project" value="UniProtKB-KW"/>
</dbReference>
<comment type="subcellular location">
    <subcellularLocation>
        <location evidence="11">Cell membrane</location>
        <topology evidence="11">Single-pass membrane protein</topology>
    </subcellularLocation>
</comment>
<keyword evidence="9 11" id="KW-0472">Membrane</keyword>
<evidence type="ECO:0000256" key="6">
    <source>
        <dbReference type="ARBA" id="ARBA00022960"/>
    </source>
</evidence>
<sequence length="279" mass="32088">MPMNQTGRLCGSWALFSSIDKDITLLFIEMKNLLKLLRKITKWLAVAFFGTSILTVVVYKFLPVYFTPLMFIRCSQQKFKGEDMKMSHHWVPMREISPHMPVAVMASEDQRFLLHHGFDYDAIQKAALRNIRGSGKKLGASTISQQTAKNVFLWPGRSWVRKGFEVYFTALIELIWSKQRIMEVYLNSIEMGDGIYGVDAVAMEHFHTTAARLSRADCALIAATLPNPLRFNSAHPNAYMRQRQLRIQHEMRYIPAFPKEGEDYDPSTASGGVYRKKKR</sequence>
<dbReference type="AlphaFoldDB" id="E0NVJ6"/>
<dbReference type="EMBL" id="AEEI01000061">
    <property type="protein sequence ID" value="EFM00930.1"/>
    <property type="molecule type" value="Genomic_DNA"/>
</dbReference>
<comment type="pathway">
    <text evidence="11">Cell wall biogenesis; peptidoglycan biosynthesis.</text>
</comment>
<evidence type="ECO:0000313" key="14">
    <source>
        <dbReference type="EMBL" id="EFM00930.1"/>
    </source>
</evidence>
<feature type="domain" description="Glycosyl transferase family 51" evidence="13">
    <location>
        <begin position="85"/>
        <end position="251"/>
    </location>
</feature>
<evidence type="ECO:0000313" key="15">
    <source>
        <dbReference type="Proteomes" id="UP000004394"/>
    </source>
</evidence>
<dbReference type="HAMAP" id="MF_00766">
    <property type="entry name" value="PGT_MtgA"/>
    <property type="match status" value="1"/>
</dbReference>
<dbReference type="GO" id="GO:0005886">
    <property type="term" value="C:plasma membrane"/>
    <property type="evidence" value="ECO:0007669"/>
    <property type="project" value="UniProtKB-SubCell"/>
</dbReference>
<dbReference type="Gene3D" id="1.10.3810.10">
    <property type="entry name" value="Biosynthetic peptidoglycan transglycosylase-like"/>
    <property type="match status" value="1"/>
</dbReference>
<accession>E0NVJ6</accession>
<dbReference type="GO" id="GO:0071555">
    <property type="term" value="P:cell wall organization"/>
    <property type="evidence" value="ECO:0007669"/>
    <property type="project" value="UniProtKB-KW"/>
</dbReference>
<feature type="region of interest" description="Disordered" evidence="12">
    <location>
        <begin position="258"/>
        <end position="279"/>
    </location>
</feature>
<keyword evidence="4 11" id="KW-0808">Transferase</keyword>
<keyword evidence="15" id="KW-1185">Reference proteome</keyword>
<keyword evidence="1 11" id="KW-1003">Cell membrane</keyword>
<evidence type="ECO:0000256" key="4">
    <source>
        <dbReference type="ARBA" id="ARBA00022679"/>
    </source>
</evidence>
<dbReference type="eggNOG" id="COG0744">
    <property type="taxonomic scope" value="Bacteria"/>
</dbReference>
<evidence type="ECO:0000256" key="5">
    <source>
        <dbReference type="ARBA" id="ARBA00022692"/>
    </source>
</evidence>
<dbReference type="Pfam" id="PF00912">
    <property type="entry name" value="Transgly"/>
    <property type="match status" value="1"/>
</dbReference>
<organism evidence="14 15">
    <name type="scientific">Hoylesella marshii DSM 16973 = JCM 13450</name>
    <dbReference type="NCBI Taxonomy" id="862515"/>
    <lineage>
        <taxon>Bacteria</taxon>
        <taxon>Pseudomonadati</taxon>
        <taxon>Bacteroidota</taxon>
        <taxon>Bacteroidia</taxon>
        <taxon>Bacteroidales</taxon>
        <taxon>Prevotellaceae</taxon>
        <taxon>Hoylesella</taxon>
    </lineage>
</organism>
<dbReference type="NCBIfam" id="TIGR02070">
    <property type="entry name" value="mono_pep_trsgly"/>
    <property type="match status" value="1"/>
</dbReference>
<keyword evidence="3 11" id="KW-0328">Glycosyltransferase</keyword>
<proteinExistence type="inferred from homology"/>
<evidence type="ECO:0000256" key="12">
    <source>
        <dbReference type="SAM" id="MobiDB-lite"/>
    </source>
</evidence>
<feature type="transmembrane region" description="Helical" evidence="11">
    <location>
        <begin position="43"/>
        <end position="66"/>
    </location>
</feature>
<dbReference type="InterPro" id="IPR001264">
    <property type="entry name" value="Glyco_trans_51"/>
</dbReference>
<dbReference type="PANTHER" id="PTHR30400">
    <property type="entry name" value="MONOFUNCTIONAL BIOSYNTHETIC PEPTIDOGLYCAN TRANSGLYCOSYLASE"/>
    <property type="match status" value="1"/>
</dbReference>
<comment type="catalytic activity">
    <reaction evidence="11">
        <text>[GlcNAc-(1-&gt;4)-Mur2Ac(oyl-L-Ala-gamma-D-Glu-L-Lys-D-Ala-D-Ala)](n)-di-trans,octa-cis-undecaprenyl diphosphate + beta-D-GlcNAc-(1-&gt;4)-Mur2Ac(oyl-L-Ala-gamma-D-Glu-L-Lys-D-Ala-D-Ala)-di-trans,octa-cis-undecaprenyl diphosphate = [GlcNAc-(1-&gt;4)-Mur2Ac(oyl-L-Ala-gamma-D-Glu-L-Lys-D-Ala-D-Ala)](n+1)-di-trans,octa-cis-undecaprenyl diphosphate + di-trans,octa-cis-undecaprenyl diphosphate + H(+)</text>
        <dbReference type="Rhea" id="RHEA:23708"/>
        <dbReference type="Rhea" id="RHEA-COMP:9602"/>
        <dbReference type="Rhea" id="RHEA-COMP:9603"/>
        <dbReference type="ChEBI" id="CHEBI:15378"/>
        <dbReference type="ChEBI" id="CHEBI:58405"/>
        <dbReference type="ChEBI" id="CHEBI:60033"/>
        <dbReference type="ChEBI" id="CHEBI:78435"/>
        <dbReference type="EC" id="2.4.99.28"/>
    </reaction>
</comment>
<evidence type="ECO:0000259" key="13">
    <source>
        <dbReference type="Pfam" id="PF00912"/>
    </source>
</evidence>
<keyword evidence="8 11" id="KW-1133">Transmembrane helix</keyword>
<dbReference type="GO" id="GO:0009274">
    <property type="term" value="C:peptidoglycan-based cell wall"/>
    <property type="evidence" value="ECO:0007669"/>
    <property type="project" value="InterPro"/>
</dbReference>
<dbReference type="HOGENOM" id="CLU_006354_1_1_10"/>
<dbReference type="InterPro" id="IPR011812">
    <property type="entry name" value="Pep_trsgly"/>
</dbReference>
<protein>
    <recommendedName>
        <fullName evidence="11">Biosynthetic peptidoglycan transglycosylase</fullName>
        <ecNumber evidence="11">2.4.99.28</ecNumber>
    </recommendedName>
    <alternativeName>
        <fullName evidence="11">Glycan polymerase</fullName>
    </alternativeName>
    <alternativeName>
        <fullName evidence="11">Peptidoglycan glycosyltransferase MtgA</fullName>
        <shortName evidence="11">PGT</shortName>
    </alternativeName>
</protein>
<comment type="caution">
    <text evidence="14">The sequence shown here is derived from an EMBL/GenBank/DDBJ whole genome shotgun (WGS) entry which is preliminary data.</text>
</comment>
<keyword evidence="2" id="KW-0997">Cell inner membrane</keyword>
<keyword evidence="6 11" id="KW-0133">Cell shape</keyword>
<name>E0NVJ6_9BACT</name>
<dbReference type="EC" id="2.4.99.28" evidence="11"/>
<evidence type="ECO:0000256" key="9">
    <source>
        <dbReference type="ARBA" id="ARBA00023136"/>
    </source>
</evidence>
<reference evidence="14" key="1">
    <citation type="submission" date="2010-07" db="EMBL/GenBank/DDBJ databases">
        <authorList>
            <person name="Muzny D."/>
            <person name="Qin X."/>
            <person name="Deng J."/>
            <person name="Jiang H."/>
            <person name="Liu Y."/>
            <person name="Qu J."/>
            <person name="Song X.-Z."/>
            <person name="Zhang L."/>
            <person name="Thornton R."/>
            <person name="Coyle M."/>
            <person name="Francisco L."/>
            <person name="Jackson L."/>
            <person name="Javaid M."/>
            <person name="Korchina V."/>
            <person name="Kovar C."/>
            <person name="Mata R."/>
            <person name="Mathew T."/>
            <person name="Ngo R."/>
            <person name="Nguyen L."/>
            <person name="Nguyen N."/>
            <person name="Okwuonu G."/>
            <person name="Ongeri F."/>
            <person name="Pham C."/>
            <person name="Simmons D."/>
            <person name="Wilczek-Boney K."/>
            <person name="Hale W."/>
            <person name="Jakkamsetti A."/>
            <person name="Pham P."/>
            <person name="Ruth R."/>
            <person name="San Lucas F."/>
            <person name="Warren J."/>
            <person name="Zhang J."/>
            <person name="Zhao Z."/>
            <person name="Zhou C."/>
            <person name="Zhu D."/>
            <person name="Lee S."/>
            <person name="Bess C."/>
            <person name="Blankenburg K."/>
            <person name="Forbes L."/>
            <person name="Fu Q."/>
            <person name="Gubbala S."/>
            <person name="Hirani K."/>
            <person name="Jayaseelan J.C."/>
            <person name="Lara F."/>
            <person name="Munidasa M."/>
            <person name="Palculict T."/>
            <person name="Patil S."/>
            <person name="Pu L.-L."/>
            <person name="Saada N."/>
            <person name="Tang L."/>
            <person name="Weissenberger G."/>
            <person name="Zhu Y."/>
            <person name="Hemphill L."/>
            <person name="Shang Y."/>
            <person name="Youmans B."/>
            <person name="Ayvaz T."/>
            <person name="Ross M."/>
            <person name="Santibanez J."/>
            <person name="Aqrawi P."/>
            <person name="Gross S."/>
            <person name="Joshi V."/>
            <person name="Fowler G."/>
            <person name="Nazareth L."/>
            <person name="Reid J."/>
            <person name="Worley K."/>
            <person name="Petrosino J."/>
            <person name="Highlander S."/>
            <person name="Gibbs R."/>
        </authorList>
    </citation>
    <scope>NUCLEOTIDE SEQUENCE [LARGE SCALE GENOMIC DNA]</scope>
    <source>
        <strain evidence="14">DSM 16973</strain>
    </source>
</reference>
<dbReference type="STRING" id="862515.HMPREF0658_2201"/>
<evidence type="ECO:0000256" key="10">
    <source>
        <dbReference type="ARBA" id="ARBA00023316"/>
    </source>
</evidence>
<comment type="function">
    <text evidence="11">Peptidoglycan polymerase that catalyzes glycan chain elongation from lipid-linked precursors.</text>
</comment>
<evidence type="ECO:0000256" key="3">
    <source>
        <dbReference type="ARBA" id="ARBA00022676"/>
    </source>
</evidence>
<dbReference type="InterPro" id="IPR023346">
    <property type="entry name" value="Lysozyme-like_dom_sf"/>
</dbReference>
<dbReference type="GO" id="GO:0016763">
    <property type="term" value="F:pentosyltransferase activity"/>
    <property type="evidence" value="ECO:0007669"/>
    <property type="project" value="InterPro"/>
</dbReference>